<protein>
    <submittedName>
        <fullName evidence="3">Uncharacterized protein</fullName>
    </submittedName>
</protein>
<feature type="compositionally biased region" description="Pro residues" evidence="1">
    <location>
        <begin position="77"/>
        <end position="88"/>
    </location>
</feature>
<dbReference type="WBParaSite" id="nRc.2.0.1.t13569-RA">
    <property type="protein sequence ID" value="nRc.2.0.1.t13569-RA"/>
    <property type="gene ID" value="nRc.2.0.1.g13569"/>
</dbReference>
<feature type="compositionally biased region" description="Polar residues" evidence="1">
    <location>
        <begin position="133"/>
        <end position="151"/>
    </location>
</feature>
<keyword evidence="2" id="KW-1185">Reference proteome</keyword>
<sequence>MIYHTPLTTKKIAELKLLSTICIHLQLKLKDEIQRILLPPPTPNPRISQLVQITQPARVVAQVAVQPSIVQRSATQPLPPTNLLPPTLPVDVQPPQFPSTSAPALDHHSHPIGSEPTTHCREQLAQQKAGETAGQTSSQTGATSQPKVISTKSAAPAKQMPPAPQSDSHCSRHKSHHLDDRHPKETKHSPRKDTTSCDSRQHERHHDAPPHCILSEQTPQVHLTGFYEQAYQHHFRCSPPKLTSYISPLQQDAEVQRSLEALKNPPRPIFKVLLLPAPPMNMEQATSTAALLPPMTTSLPLTARTSAPTTTVLTTALLPPTASTSIQSTTPPQPSLVITTHPVLGAAPAADAALHFEPRLPSEATALPNYIRFRAMDTPHSIMLAMLGFPPCVDLSVEFFSP</sequence>
<feature type="compositionally biased region" description="Basic and acidic residues" evidence="1">
    <location>
        <begin position="177"/>
        <end position="209"/>
    </location>
</feature>
<evidence type="ECO:0000313" key="2">
    <source>
        <dbReference type="Proteomes" id="UP000887565"/>
    </source>
</evidence>
<name>A0A915IID1_ROMCU</name>
<accession>A0A915IID1</accession>
<proteinExistence type="predicted"/>
<evidence type="ECO:0000256" key="1">
    <source>
        <dbReference type="SAM" id="MobiDB-lite"/>
    </source>
</evidence>
<evidence type="ECO:0000313" key="3">
    <source>
        <dbReference type="WBParaSite" id="nRc.2.0.1.t13569-RA"/>
    </source>
</evidence>
<feature type="region of interest" description="Disordered" evidence="1">
    <location>
        <begin position="75"/>
        <end position="213"/>
    </location>
</feature>
<dbReference type="Proteomes" id="UP000887565">
    <property type="component" value="Unplaced"/>
</dbReference>
<dbReference type="AlphaFoldDB" id="A0A915IID1"/>
<organism evidence="2 3">
    <name type="scientific">Romanomermis culicivorax</name>
    <name type="common">Nematode worm</name>
    <dbReference type="NCBI Taxonomy" id="13658"/>
    <lineage>
        <taxon>Eukaryota</taxon>
        <taxon>Metazoa</taxon>
        <taxon>Ecdysozoa</taxon>
        <taxon>Nematoda</taxon>
        <taxon>Enoplea</taxon>
        <taxon>Dorylaimia</taxon>
        <taxon>Mermithida</taxon>
        <taxon>Mermithoidea</taxon>
        <taxon>Mermithidae</taxon>
        <taxon>Romanomermis</taxon>
    </lineage>
</organism>
<reference evidence="3" key="1">
    <citation type="submission" date="2022-11" db="UniProtKB">
        <authorList>
            <consortium name="WormBaseParasite"/>
        </authorList>
    </citation>
    <scope>IDENTIFICATION</scope>
</reference>